<dbReference type="PANTHER" id="PTHR12154:SF4">
    <property type="entry name" value="UDP-N-ACETYLGLUCOSAMINE TRANSFERASE SUBUNIT ALG14 HOMOLOG"/>
    <property type="match status" value="1"/>
</dbReference>
<dbReference type="Gene3D" id="3.40.50.2000">
    <property type="entry name" value="Glycogen Phosphorylase B"/>
    <property type="match status" value="1"/>
</dbReference>
<keyword evidence="4" id="KW-1133">Transmembrane helix</keyword>
<proteinExistence type="predicted"/>
<evidence type="ECO:0000256" key="3">
    <source>
        <dbReference type="ARBA" id="ARBA00022824"/>
    </source>
</evidence>
<evidence type="ECO:0000313" key="7">
    <source>
        <dbReference type="Proteomes" id="UP000526501"/>
    </source>
</evidence>
<dbReference type="Proteomes" id="UP000526501">
    <property type="component" value="Unassembled WGS sequence"/>
</dbReference>
<reference evidence="6 7" key="1">
    <citation type="submission" date="2020-07" db="EMBL/GenBank/DDBJ databases">
        <authorList>
            <person name="Feng X."/>
        </authorList>
    </citation>
    <scope>NUCLEOTIDE SEQUENCE [LARGE SCALE GENOMIC DNA]</scope>
    <source>
        <strain evidence="6 7">JCM23202</strain>
    </source>
</reference>
<keyword evidence="5" id="KW-0472">Membrane</keyword>
<comment type="caution">
    <text evidence="6">The sequence shown here is derived from an EMBL/GenBank/DDBJ whole genome shotgun (WGS) entry which is preliminary data.</text>
</comment>
<dbReference type="PANTHER" id="PTHR12154">
    <property type="entry name" value="GLYCOSYL TRANSFERASE-RELATED"/>
    <property type="match status" value="1"/>
</dbReference>
<accession>A0A7X1B9X1</accession>
<keyword evidence="6" id="KW-0808">Transferase</keyword>
<dbReference type="SUPFAM" id="SSF53756">
    <property type="entry name" value="UDP-Glycosyltransferase/glycogen phosphorylase"/>
    <property type="match status" value="1"/>
</dbReference>
<keyword evidence="2" id="KW-0812">Transmembrane</keyword>
<keyword evidence="3" id="KW-0256">Endoplasmic reticulum</keyword>
<evidence type="ECO:0000256" key="2">
    <source>
        <dbReference type="ARBA" id="ARBA00022692"/>
    </source>
</evidence>
<keyword evidence="7" id="KW-1185">Reference proteome</keyword>
<dbReference type="GO" id="GO:0004577">
    <property type="term" value="F:N-acetylglucosaminyldiphosphodolichol N-acetylglucosaminyltransferase activity"/>
    <property type="evidence" value="ECO:0007669"/>
    <property type="project" value="TreeGrafter"/>
</dbReference>
<protein>
    <submittedName>
        <fullName evidence="6">UDP-N-acetylglucosamine--LPS N-acetylglucosamine transferase</fullName>
    </submittedName>
</protein>
<dbReference type="InterPro" id="IPR013969">
    <property type="entry name" value="Oligosacch_biosynth_Alg14"/>
</dbReference>
<evidence type="ECO:0000256" key="4">
    <source>
        <dbReference type="ARBA" id="ARBA00022989"/>
    </source>
</evidence>
<dbReference type="AlphaFoldDB" id="A0A7X1B9X1"/>
<gene>
    <name evidence="6" type="ORF">H5P27_19435</name>
</gene>
<organism evidence="6 7">
    <name type="scientific">Pelagicoccus albus</name>
    <dbReference type="NCBI Taxonomy" id="415222"/>
    <lineage>
        <taxon>Bacteria</taxon>
        <taxon>Pseudomonadati</taxon>
        <taxon>Verrucomicrobiota</taxon>
        <taxon>Opitutia</taxon>
        <taxon>Puniceicoccales</taxon>
        <taxon>Pelagicoccaceae</taxon>
        <taxon>Pelagicoccus</taxon>
    </lineage>
</organism>
<dbReference type="GO" id="GO:0006488">
    <property type="term" value="P:dolichol-linked oligosaccharide biosynthetic process"/>
    <property type="evidence" value="ECO:0007669"/>
    <property type="project" value="InterPro"/>
</dbReference>
<sequence length="153" mass="16491">MGKRNKLVAVSSGGGHWVQLIRLSPALEDLSVLFATVDNHYRNDTPNRPFYLIKDSSLSEARTLLACAVSVIKLLIKEKPSTVISTGAAPGALAVILAKLLGCRTVWIDSVANVRRLSLSGLLVKPFADVCLTQWPQLSKPKGPHYIGSVLCS</sequence>
<dbReference type="Pfam" id="PF08660">
    <property type="entry name" value="Alg14"/>
    <property type="match status" value="1"/>
</dbReference>
<evidence type="ECO:0000313" key="6">
    <source>
        <dbReference type="EMBL" id="MBC2608237.1"/>
    </source>
</evidence>
<dbReference type="EMBL" id="JACHVC010000013">
    <property type="protein sequence ID" value="MBC2608237.1"/>
    <property type="molecule type" value="Genomic_DNA"/>
</dbReference>
<evidence type="ECO:0000256" key="5">
    <source>
        <dbReference type="ARBA" id="ARBA00023136"/>
    </source>
</evidence>
<comment type="subcellular location">
    <subcellularLocation>
        <location evidence="1">Endoplasmic reticulum membrane</location>
        <topology evidence="1">Single-pass membrane protein</topology>
    </subcellularLocation>
</comment>
<evidence type="ECO:0000256" key="1">
    <source>
        <dbReference type="ARBA" id="ARBA00004389"/>
    </source>
</evidence>
<dbReference type="RefSeq" id="WP_185662087.1">
    <property type="nucleotide sequence ID" value="NZ_CAWPOO010000013.1"/>
</dbReference>
<name>A0A7X1B9X1_9BACT</name>